<dbReference type="Proteomes" id="UP001209279">
    <property type="component" value="Chromosome"/>
</dbReference>
<dbReference type="Proteomes" id="UP000199221">
    <property type="component" value="Unassembled WGS sequence"/>
</dbReference>
<evidence type="ECO:0000313" key="5">
    <source>
        <dbReference type="Proteomes" id="UP000199221"/>
    </source>
</evidence>
<evidence type="ECO:0000313" key="2">
    <source>
        <dbReference type="EMBL" id="PYB86636.1"/>
    </source>
</evidence>
<evidence type="ECO:0000313" key="1">
    <source>
        <dbReference type="EMBL" id="MEE1878803.1"/>
    </source>
</evidence>
<organism evidence="3 5">
    <name type="scientific">Pseudomonas soli</name>
    <dbReference type="NCBI Taxonomy" id="1306993"/>
    <lineage>
        <taxon>Bacteria</taxon>
        <taxon>Pseudomonadati</taxon>
        <taxon>Pseudomonadota</taxon>
        <taxon>Gammaproteobacteria</taxon>
        <taxon>Pseudomonadales</taxon>
        <taxon>Pseudomonadaceae</taxon>
        <taxon>Pseudomonas</taxon>
    </lineage>
</organism>
<dbReference type="EMBL" id="QJRO01000001">
    <property type="protein sequence ID" value="PYB86636.1"/>
    <property type="molecule type" value="Genomic_DNA"/>
</dbReference>
<reference evidence="3 5" key="1">
    <citation type="submission" date="2016-10" db="EMBL/GenBank/DDBJ databases">
        <authorList>
            <person name="de Groot N.N."/>
        </authorList>
    </citation>
    <scope>NUCLEOTIDE SEQUENCE [LARGE SCALE GENOMIC DNA]</scope>
    <source>
        <strain evidence="3 5">LMG 27941</strain>
    </source>
</reference>
<reference evidence="4" key="3">
    <citation type="submission" date="2021-08" db="EMBL/GenBank/DDBJ databases">
        <authorList>
            <person name="Yaryura P.M."/>
            <person name="Bianco M.I."/>
            <person name="Morais C."/>
            <person name="Setubal J.C."/>
        </authorList>
    </citation>
    <scope>NUCLEOTIDE SEQUENCE</scope>
    <source>
        <strain evidence="4">AP1</strain>
    </source>
</reference>
<dbReference type="EMBL" id="CP083803">
    <property type="protein sequence ID" value="UXZ46301.1"/>
    <property type="molecule type" value="Genomic_DNA"/>
</dbReference>
<evidence type="ECO:0000313" key="4">
    <source>
        <dbReference type="EMBL" id="UXZ46301.1"/>
    </source>
</evidence>
<evidence type="ECO:0000313" key="6">
    <source>
        <dbReference type="Proteomes" id="UP000247620"/>
    </source>
</evidence>
<evidence type="ECO:0000313" key="3">
    <source>
        <dbReference type="EMBL" id="SEQ70048.1"/>
    </source>
</evidence>
<dbReference type="GeneID" id="93680273"/>
<gene>
    <name evidence="2" type="ORF">DMX07_02255</name>
    <name evidence="4" type="ORF">K7K07_04695</name>
    <name evidence="3" type="ORF">SAMN05216230_103480</name>
    <name evidence="1" type="ORF">V0R55_01430</name>
</gene>
<keyword evidence="7" id="KW-1185">Reference proteome</keyword>
<name>A0A1H9I698_9PSED</name>
<proteinExistence type="predicted"/>
<dbReference type="AlphaFoldDB" id="A0A1H9I698"/>
<evidence type="ECO:0000313" key="7">
    <source>
        <dbReference type="Proteomes" id="UP001329505"/>
    </source>
</evidence>
<protein>
    <submittedName>
        <fullName evidence="3">Uncharacterized protein</fullName>
    </submittedName>
</protein>
<dbReference type="Proteomes" id="UP000247620">
    <property type="component" value="Unassembled WGS sequence"/>
</dbReference>
<sequence>MALFHNGLAALVLACLALALTGCGPSYTYRYSPPPSAHGMNCINSCSTERNHCQQMARLQDNSERALYQAEMRAYQYCQNGKSKKEARHSCHYPSYPFNTGSSYSCGNDYDSCYMACGGTIQRILNKD</sequence>
<dbReference type="EMBL" id="JAZDQQ010000001">
    <property type="protein sequence ID" value="MEE1878803.1"/>
    <property type="molecule type" value="Genomic_DNA"/>
</dbReference>
<reference evidence="2 6" key="2">
    <citation type="submission" date="2018-06" db="EMBL/GenBank/DDBJ databases">
        <title>Pseudomonas diversity within urban Lake Michigan freshwaters.</title>
        <authorList>
            <person name="Batrich M."/>
            <person name="Hatzopoulos T."/>
            <person name="Putonti C."/>
        </authorList>
    </citation>
    <scope>NUCLEOTIDE SEQUENCE [LARGE SCALE GENOMIC DNA]</scope>
    <source>
        <strain evidence="2 6">LBp-160603</strain>
    </source>
</reference>
<dbReference type="EMBL" id="FOEQ01000003">
    <property type="protein sequence ID" value="SEQ70048.1"/>
    <property type="molecule type" value="Genomic_DNA"/>
</dbReference>
<accession>A0A1H9I698</accession>
<reference evidence="1 7" key="4">
    <citation type="submission" date="2024-01" db="EMBL/GenBank/DDBJ databases">
        <title>Unpublished Manusciprt.</title>
        <authorList>
            <person name="Duman M."/>
            <person name="Valdes E.G."/>
            <person name="Ajmi N."/>
            <person name="Altun S."/>
            <person name="Saticioglu I.B."/>
        </authorList>
    </citation>
    <scope>NUCLEOTIDE SEQUENCE [LARGE SCALE GENOMIC DNA]</scope>
    <source>
        <strain evidence="1 7">139P</strain>
    </source>
</reference>
<dbReference type="Proteomes" id="UP001329505">
    <property type="component" value="Unassembled WGS sequence"/>
</dbReference>
<dbReference type="RefSeq" id="WP_046853791.1">
    <property type="nucleotide sequence ID" value="NZ_CP083803.1"/>
</dbReference>